<evidence type="ECO:0000313" key="1">
    <source>
        <dbReference type="EMBL" id="KAF6806334.1"/>
    </source>
</evidence>
<reference evidence="1 2" key="1">
    <citation type="journal article" date="2020" name="Phytopathology">
        <title>Genome Sequence Resources of Colletotrichum truncatum, C. plurivorum, C. musicola, and C. sojae: Four Species Pathogenic to Soybean (Glycine max).</title>
        <authorList>
            <person name="Rogerio F."/>
            <person name="Boufleur T.R."/>
            <person name="Ciampi-Guillardi M."/>
            <person name="Sukno S.A."/>
            <person name="Thon M.R."/>
            <person name="Massola Junior N.S."/>
            <person name="Baroncelli R."/>
        </authorList>
    </citation>
    <scope>NUCLEOTIDE SEQUENCE [LARGE SCALE GENOMIC DNA]</scope>
    <source>
        <strain evidence="1 2">LFN0009</strain>
    </source>
</reference>
<dbReference type="Proteomes" id="UP000652219">
    <property type="component" value="Unassembled WGS sequence"/>
</dbReference>
<evidence type="ECO:0000313" key="2">
    <source>
        <dbReference type="Proteomes" id="UP000652219"/>
    </source>
</evidence>
<accession>A0A8H6J4H5</accession>
<gene>
    <name evidence="1" type="ORF">CSOJ01_08910</name>
</gene>
<dbReference type="EMBL" id="WIGN01000161">
    <property type="protein sequence ID" value="KAF6806334.1"/>
    <property type="molecule type" value="Genomic_DNA"/>
</dbReference>
<proteinExistence type="predicted"/>
<dbReference type="AlphaFoldDB" id="A0A8H6J4H5"/>
<keyword evidence="2" id="KW-1185">Reference proteome</keyword>
<comment type="caution">
    <text evidence="1">The sequence shown here is derived from an EMBL/GenBank/DDBJ whole genome shotgun (WGS) entry which is preliminary data.</text>
</comment>
<organism evidence="1 2">
    <name type="scientific">Colletotrichum sojae</name>
    <dbReference type="NCBI Taxonomy" id="2175907"/>
    <lineage>
        <taxon>Eukaryota</taxon>
        <taxon>Fungi</taxon>
        <taxon>Dikarya</taxon>
        <taxon>Ascomycota</taxon>
        <taxon>Pezizomycotina</taxon>
        <taxon>Sordariomycetes</taxon>
        <taxon>Hypocreomycetidae</taxon>
        <taxon>Glomerellales</taxon>
        <taxon>Glomerellaceae</taxon>
        <taxon>Colletotrichum</taxon>
        <taxon>Colletotrichum orchidearum species complex</taxon>
    </lineage>
</organism>
<name>A0A8H6J4H5_9PEZI</name>
<sequence length="143" mass="16264">MAYYRRMAAAMGSFEALSVSRQARSERDDCVGWEISWEISINGVPVKSGAESIHLDVVDEKLELHIGEFTLFCMPARMRKSGKNVVDVLLLELVNRESGVFRRIGLRSFAWKEEGGEALWLGLEVQRLPCEEHQNADQLIRLI</sequence>
<protein>
    <submittedName>
        <fullName evidence="1">Uncharacterized protein</fullName>
    </submittedName>
</protein>